<protein>
    <submittedName>
        <fullName evidence="2">Thymidylate kinase</fullName>
    </submittedName>
</protein>
<dbReference type="InterPro" id="IPR039430">
    <property type="entry name" value="Thymidylate_kin-like_dom"/>
</dbReference>
<feature type="domain" description="Thymidylate kinase-like" evidence="1">
    <location>
        <begin position="23"/>
        <end position="190"/>
    </location>
</feature>
<name>A0AAU1I1Z7_9ACTN</name>
<accession>A0AAU1I1Z7</accession>
<evidence type="ECO:0000313" key="2">
    <source>
        <dbReference type="EMBL" id="WTP88939.1"/>
    </source>
</evidence>
<reference evidence="2" key="1">
    <citation type="submission" date="2022-10" db="EMBL/GenBank/DDBJ databases">
        <title>The complete genomes of actinobacterial strains from the NBC collection.</title>
        <authorList>
            <person name="Joergensen T.S."/>
            <person name="Alvarez Arevalo M."/>
            <person name="Sterndorff E.B."/>
            <person name="Faurdal D."/>
            <person name="Vuksanovic O."/>
            <person name="Mourched A.-S."/>
            <person name="Charusanti P."/>
            <person name="Shaw S."/>
            <person name="Blin K."/>
            <person name="Weber T."/>
        </authorList>
    </citation>
    <scope>NUCLEOTIDE SEQUENCE</scope>
    <source>
        <strain evidence="2">NBC 00180</strain>
    </source>
</reference>
<dbReference type="InterPro" id="IPR027417">
    <property type="entry name" value="P-loop_NTPase"/>
</dbReference>
<sequence>MSRLRAPYTPGANEGSKGPFVVLEGVSGVGKSTLARRLAKRLDATVLHTLTDPHTGWSDAANGELRPLPQFAFYLSGLLHTSDVVRQALSRGPVVADRYASSVMACHAAVNRACLDQVRELITPFQPYLVAADITCYLLGSDRSLRERMGTKTDVKQDDTDLFDVPGRLDRLRENFLAVAETDPSAVVLPTDGHSPDDLADIIVEYLEDGRAEPDRHRRRHP</sequence>
<gene>
    <name evidence="2" type="ORF">OG477_27900</name>
</gene>
<evidence type="ECO:0000259" key="1">
    <source>
        <dbReference type="Pfam" id="PF02223"/>
    </source>
</evidence>
<keyword evidence="2" id="KW-0418">Kinase</keyword>
<dbReference type="SUPFAM" id="SSF52540">
    <property type="entry name" value="P-loop containing nucleoside triphosphate hydrolases"/>
    <property type="match status" value="1"/>
</dbReference>
<dbReference type="Pfam" id="PF02223">
    <property type="entry name" value="Thymidylate_kin"/>
    <property type="match status" value="1"/>
</dbReference>
<dbReference type="AlphaFoldDB" id="A0AAU1I1Z7"/>
<proteinExistence type="predicted"/>
<organism evidence="2">
    <name type="scientific">Streptomyces sp. NBC_00180</name>
    <dbReference type="NCBI Taxonomy" id="2903632"/>
    <lineage>
        <taxon>Bacteria</taxon>
        <taxon>Bacillati</taxon>
        <taxon>Actinomycetota</taxon>
        <taxon>Actinomycetes</taxon>
        <taxon>Kitasatosporales</taxon>
        <taxon>Streptomycetaceae</taxon>
        <taxon>Streptomyces</taxon>
    </lineage>
</organism>
<dbReference type="GO" id="GO:0016301">
    <property type="term" value="F:kinase activity"/>
    <property type="evidence" value="ECO:0007669"/>
    <property type="project" value="UniProtKB-KW"/>
</dbReference>
<dbReference type="EMBL" id="CP108140">
    <property type="protein sequence ID" value="WTP88939.1"/>
    <property type="molecule type" value="Genomic_DNA"/>
</dbReference>
<dbReference type="Gene3D" id="3.40.50.300">
    <property type="entry name" value="P-loop containing nucleotide triphosphate hydrolases"/>
    <property type="match status" value="1"/>
</dbReference>
<keyword evidence="2" id="KW-0808">Transferase</keyword>